<feature type="region of interest" description="Disordered" evidence="1">
    <location>
        <begin position="139"/>
        <end position="187"/>
    </location>
</feature>
<dbReference type="Pfam" id="PF00169">
    <property type="entry name" value="PH"/>
    <property type="match status" value="3"/>
</dbReference>
<feature type="domain" description="PH" evidence="2">
    <location>
        <begin position="298"/>
        <end position="393"/>
    </location>
</feature>
<sequence>MERRAMNAAVEMNADVGVDDAVMGLAVNTRNYQAMLASSGIKKSSGSKANDENRREGENSTVVGIPVETRNYMALIDPKTRDSTNGSQQYRPSSGQASSNNNTVSETEDEDAVMGMPINTGNYLAMYRQDSDMKVRHRGYSDLAGNSGDRAHERPSAVGRRSTPEYSTASSSQSQQRETCFDPRRASGAVVPHSGWIYAQSPKMKAWKKYYAVLSGLDFRYSKEQGHSPKGFCTIQSVRRWDAKSHGVTVVCTSGKEMQFYCSSNTEREEWLTAANRSIEKSQHSSGNSKTTYVLTGGESHDGYLFMLEQRNRSWRRQYFELRNDGYLICKENENNSTIDKRASGYLKSVAFSPEVHPNGLVMQLDSGHSIFVYAETYDDRMLWYAAISAVVSANDRTPHRSTSVKSTYVQSARSNHSGWLFKQAGVFKAWKRMHFSLHGTEMGFAKDTNAPVEEYEKIYSIEEWDGKQHGLEIRLVSGKIWRVYAESYESAKAWRNLIGDAARQAEHFTIKRYLNSRRRKRLSPVFGGWFTTTSAIGVRLRRFYVMDGNMLGVADDVDHLLQPIGSVVDVGATRDTTNGMLIVFADGARLKVSGDSVESAKAWFECLNATL</sequence>
<dbReference type="PROSITE" id="PS50003">
    <property type="entry name" value="PH_DOMAIN"/>
    <property type="match status" value="3"/>
</dbReference>
<dbReference type="InterPro" id="IPR011993">
    <property type="entry name" value="PH-like_dom_sf"/>
</dbReference>
<evidence type="ECO:0000313" key="3">
    <source>
        <dbReference type="EMBL" id="TMW63482.1"/>
    </source>
</evidence>
<dbReference type="PANTHER" id="PTHR14336:SF15">
    <property type="entry name" value="DUAL ADAPTER FOR PHOSPHOTYROSINE AND 3-PHOSPHOTYROSINE AND 3-PHOSPHOINOSITIDE"/>
    <property type="match status" value="1"/>
</dbReference>
<feature type="compositionally biased region" description="Polar residues" evidence="1">
    <location>
        <begin position="164"/>
        <end position="178"/>
    </location>
</feature>
<dbReference type="CDD" id="cd00821">
    <property type="entry name" value="PH"/>
    <property type="match status" value="2"/>
</dbReference>
<dbReference type="PANTHER" id="PTHR14336">
    <property type="entry name" value="TANDEM PH DOMAIN CONTAINING PROTEIN"/>
    <property type="match status" value="1"/>
</dbReference>
<dbReference type="InterPro" id="IPR001849">
    <property type="entry name" value="PH_domain"/>
</dbReference>
<feature type="compositionally biased region" description="Basic and acidic residues" evidence="1">
    <location>
        <begin position="49"/>
        <end position="58"/>
    </location>
</feature>
<reference evidence="3" key="1">
    <citation type="submission" date="2019-03" db="EMBL/GenBank/DDBJ databases">
        <title>Long read genome sequence of the mycoparasitic Pythium oligandrum ATCC 38472 isolated from sugarbeet rhizosphere.</title>
        <authorList>
            <person name="Gaulin E."/>
        </authorList>
    </citation>
    <scope>NUCLEOTIDE SEQUENCE</scope>
    <source>
        <strain evidence="3">ATCC 38472_TT</strain>
    </source>
</reference>
<evidence type="ECO:0000313" key="4">
    <source>
        <dbReference type="Proteomes" id="UP000794436"/>
    </source>
</evidence>
<name>A0A8K1FL50_PYTOL</name>
<feature type="compositionally biased region" description="Polar residues" evidence="1">
    <location>
        <begin position="83"/>
        <end position="105"/>
    </location>
</feature>
<dbReference type="Proteomes" id="UP000794436">
    <property type="component" value="Unassembled WGS sequence"/>
</dbReference>
<evidence type="ECO:0000259" key="2">
    <source>
        <dbReference type="PROSITE" id="PS50003"/>
    </source>
</evidence>
<dbReference type="InterPro" id="IPR051707">
    <property type="entry name" value="PI-Interact_SigTrans_Reg"/>
</dbReference>
<gene>
    <name evidence="3" type="ORF">Poli38472_002423</name>
</gene>
<feature type="compositionally biased region" description="Low complexity" evidence="1">
    <location>
        <begin position="39"/>
        <end position="48"/>
    </location>
</feature>
<accession>A0A8K1FL50</accession>
<dbReference type="Gene3D" id="2.30.29.30">
    <property type="entry name" value="Pleckstrin-homology domain (PH domain)/Phosphotyrosine-binding domain (PTB)"/>
    <property type="match status" value="3"/>
</dbReference>
<evidence type="ECO:0000256" key="1">
    <source>
        <dbReference type="SAM" id="MobiDB-lite"/>
    </source>
</evidence>
<protein>
    <recommendedName>
        <fullName evidence="2">PH domain-containing protein</fullName>
    </recommendedName>
</protein>
<dbReference type="AlphaFoldDB" id="A0A8K1FL50"/>
<proteinExistence type="predicted"/>
<organism evidence="3 4">
    <name type="scientific">Pythium oligandrum</name>
    <name type="common">Mycoparasitic fungus</name>
    <dbReference type="NCBI Taxonomy" id="41045"/>
    <lineage>
        <taxon>Eukaryota</taxon>
        <taxon>Sar</taxon>
        <taxon>Stramenopiles</taxon>
        <taxon>Oomycota</taxon>
        <taxon>Peronosporomycetes</taxon>
        <taxon>Pythiales</taxon>
        <taxon>Pythiaceae</taxon>
        <taxon>Pythium</taxon>
    </lineage>
</organism>
<dbReference type="OrthoDB" id="185175at2759"/>
<feature type="domain" description="PH" evidence="2">
    <location>
        <begin position="414"/>
        <end position="504"/>
    </location>
</feature>
<comment type="caution">
    <text evidence="3">The sequence shown here is derived from an EMBL/GenBank/DDBJ whole genome shotgun (WGS) entry which is preliminary data.</text>
</comment>
<dbReference type="SMART" id="SM00233">
    <property type="entry name" value="PH"/>
    <property type="match status" value="3"/>
</dbReference>
<feature type="region of interest" description="Disordered" evidence="1">
    <location>
        <begin position="39"/>
        <end position="65"/>
    </location>
</feature>
<dbReference type="EMBL" id="SPLM01000072">
    <property type="protein sequence ID" value="TMW63482.1"/>
    <property type="molecule type" value="Genomic_DNA"/>
</dbReference>
<dbReference type="SUPFAM" id="SSF50729">
    <property type="entry name" value="PH domain-like"/>
    <property type="match status" value="3"/>
</dbReference>
<feature type="region of interest" description="Disordered" evidence="1">
    <location>
        <begin position="77"/>
        <end position="115"/>
    </location>
</feature>
<feature type="domain" description="PH" evidence="2">
    <location>
        <begin position="190"/>
        <end position="280"/>
    </location>
</feature>
<keyword evidence="4" id="KW-1185">Reference proteome</keyword>